<dbReference type="InterPro" id="IPR051546">
    <property type="entry name" value="Aspartate_Ammonia-Lyase"/>
</dbReference>
<organism evidence="4 5">
    <name type="scientific">Limosilactobacillus gastricus DSM 16045</name>
    <dbReference type="NCBI Taxonomy" id="1423749"/>
    <lineage>
        <taxon>Bacteria</taxon>
        <taxon>Bacillati</taxon>
        <taxon>Bacillota</taxon>
        <taxon>Bacilli</taxon>
        <taxon>Lactobacillales</taxon>
        <taxon>Lactobacillaceae</taxon>
        <taxon>Limosilactobacillus</taxon>
    </lineage>
</organism>
<keyword evidence="5" id="KW-1185">Reference proteome</keyword>
<dbReference type="PATRIC" id="fig|1423749.3.peg.677"/>
<keyword evidence="1" id="KW-0456">Lyase</keyword>
<name>A0A0R1V7D2_9LACO</name>
<evidence type="ECO:0000259" key="2">
    <source>
        <dbReference type="Pfam" id="PF00206"/>
    </source>
</evidence>
<proteinExistence type="predicted"/>
<dbReference type="Gene3D" id="1.10.275.10">
    <property type="entry name" value="Fumarase/aspartase (N-terminal domain)"/>
    <property type="match status" value="1"/>
</dbReference>
<accession>A0A0R1V7D2</accession>
<dbReference type="InterPro" id="IPR022761">
    <property type="entry name" value="Fumarate_lyase_N"/>
</dbReference>
<dbReference type="InterPro" id="IPR008948">
    <property type="entry name" value="L-Aspartase-like"/>
</dbReference>
<dbReference type="PANTHER" id="PTHR42696:SF2">
    <property type="entry name" value="ASPARTATE AMMONIA-LYASE"/>
    <property type="match status" value="1"/>
</dbReference>
<sequence length="459" mass="50582">MRIEHDSLGELAVPKDALYGIHTLRARENFPLESIKNDPELCKNFLLVKEAAAIANMKAGAWEDKRIPTAIISSCDYLYHNFSYYHQEFDLPALQGGAGTSTNMNINEIIANKALQELGLPLGDYQYISPNDDVNKSQSTNDTYPTAGHLTMIKFTRTVMDELSKVILTLQGLATKYQDVLKMGRTQLEDAVPTTFGRSFKAYASILSRDMDRLAAVCQELMTIPLGGTAIGTGVTGSRSYMDTVVDELATLTKLPLKQCDDLVDGIQNNDCYVSLSNAYRSLAVDLSKMSNDLRLLNSGPQDGLSEINLPKRQAGSSIMPGKVNPVIPEFCTQVAYQVMGHATTVAMAAEAGQLELNAFEPVAFYDLFEDARLLRKALHTLDKNCLQGITINIERCITMVEHSAETATALSPVLGYERTTEIIKESLRTGKSIRTLVKDEISQEKLDELLSPASFFVK</sequence>
<dbReference type="InterPro" id="IPR000362">
    <property type="entry name" value="Fumarate_lyase_fam"/>
</dbReference>
<dbReference type="EMBL" id="AZFN01000018">
    <property type="protein sequence ID" value="KRM01415.1"/>
    <property type="molecule type" value="Genomic_DNA"/>
</dbReference>
<dbReference type="GO" id="GO:0005829">
    <property type="term" value="C:cytosol"/>
    <property type="evidence" value="ECO:0007669"/>
    <property type="project" value="TreeGrafter"/>
</dbReference>
<gene>
    <name evidence="4" type="ORF">FC60_GL000672</name>
</gene>
<feature type="domain" description="Fumarate lyase N-terminal" evidence="2">
    <location>
        <begin position="9"/>
        <end position="341"/>
    </location>
</feature>
<dbReference type="Pfam" id="PF10415">
    <property type="entry name" value="FumaraseC_C"/>
    <property type="match status" value="1"/>
</dbReference>
<dbReference type="GO" id="GO:0006099">
    <property type="term" value="P:tricarboxylic acid cycle"/>
    <property type="evidence" value="ECO:0007669"/>
    <property type="project" value="InterPro"/>
</dbReference>
<dbReference type="InterPro" id="IPR020557">
    <property type="entry name" value="Fumarate_lyase_CS"/>
</dbReference>
<reference evidence="4 5" key="1">
    <citation type="journal article" date="2015" name="Genome Announc.">
        <title>Expanding the biotechnology potential of lactobacilli through comparative genomics of 213 strains and associated genera.</title>
        <authorList>
            <person name="Sun Z."/>
            <person name="Harris H.M."/>
            <person name="McCann A."/>
            <person name="Guo C."/>
            <person name="Argimon S."/>
            <person name="Zhang W."/>
            <person name="Yang X."/>
            <person name="Jeffery I.B."/>
            <person name="Cooney J.C."/>
            <person name="Kagawa T.F."/>
            <person name="Liu W."/>
            <person name="Song Y."/>
            <person name="Salvetti E."/>
            <person name="Wrobel A."/>
            <person name="Rasinkangas P."/>
            <person name="Parkhill J."/>
            <person name="Rea M.C."/>
            <person name="O'Sullivan O."/>
            <person name="Ritari J."/>
            <person name="Douillard F.P."/>
            <person name="Paul Ross R."/>
            <person name="Yang R."/>
            <person name="Briner A.E."/>
            <person name="Felis G.E."/>
            <person name="de Vos W.M."/>
            <person name="Barrangou R."/>
            <person name="Klaenhammer T.R."/>
            <person name="Caufield P.W."/>
            <person name="Cui Y."/>
            <person name="Zhang H."/>
            <person name="O'Toole P.W."/>
        </authorList>
    </citation>
    <scope>NUCLEOTIDE SEQUENCE [LARGE SCALE GENOMIC DNA]</scope>
    <source>
        <strain evidence="4 5">DSM 16045</strain>
    </source>
</reference>
<dbReference type="Pfam" id="PF00206">
    <property type="entry name" value="Lyase_1"/>
    <property type="match status" value="1"/>
</dbReference>
<dbReference type="Proteomes" id="UP000051739">
    <property type="component" value="Unassembled WGS sequence"/>
</dbReference>
<dbReference type="PROSITE" id="PS00163">
    <property type="entry name" value="FUMARATE_LYASES"/>
    <property type="match status" value="1"/>
</dbReference>
<protein>
    <submittedName>
        <fullName evidence="4">Fumarase</fullName>
    </submittedName>
</protein>
<dbReference type="AlphaFoldDB" id="A0A0R1V7D2"/>
<feature type="domain" description="Fumarase C C-terminal" evidence="3">
    <location>
        <begin position="408"/>
        <end position="455"/>
    </location>
</feature>
<dbReference type="PANTHER" id="PTHR42696">
    <property type="entry name" value="ASPARTATE AMMONIA-LYASE"/>
    <property type="match status" value="1"/>
</dbReference>
<dbReference type="PRINTS" id="PR00149">
    <property type="entry name" value="FUMRATELYASE"/>
</dbReference>
<dbReference type="InterPro" id="IPR024083">
    <property type="entry name" value="Fumarase/histidase_N"/>
</dbReference>
<dbReference type="GO" id="GO:0008797">
    <property type="term" value="F:aspartate ammonia-lyase activity"/>
    <property type="evidence" value="ECO:0007669"/>
    <property type="project" value="TreeGrafter"/>
</dbReference>
<evidence type="ECO:0000256" key="1">
    <source>
        <dbReference type="ARBA" id="ARBA00023239"/>
    </source>
</evidence>
<dbReference type="GO" id="GO:0006531">
    <property type="term" value="P:aspartate metabolic process"/>
    <property type="evidence" value="ECO:0007669"/>
    <property type="project" value="TreeGrafter"/>
</dbReference>
<comment type="caution">
    <text evidence="4">The sequence shown here is derived from an EMBL/GenBank/DDBJ whole genome shotgun (WGS) entry which is preliminary data.</text>
</comment>
<dbReference type="Gene3D" id="1.10.40.30">
    <property type="entry name" value="Fumarase/aspartase (C-terminal domain)"/>
    <property type="match status" value="1"/>
</dbReference>
<dbReference type="FunFam" id="1.20.200.10:FF:000001">
    <property type="entry name" value="Fumarate hydratase, mitochondrial"/>
    <property type="match status" value="1"/>
</dbReference>
<evidence type="ECO:0000313" key="5">
    <source>
        <dbReference type="Proteomes" id="UP000051739"/>
    </source>
</evidence>
<dbReference type="RefSeq" id="WP_056937695.1">
    <property type="nucleotide sequence ID" value="NZ_AZFN01000018.1"/>
</dbReference>
<dbReference type="InterPro" id="IPR018951">
    <property type="entry name" value="Fumarase_C_C"/>
</dbReference>
<evidence type="ECO:0000259" key="3">
    <source>
        <dbReference type="Pfam" id="PF10415"/>
    </source>
</evidence>
<dbReference type="NCBIfam" id="NF008909">
    <property type="entry name" value="PRK12273.1"/>
    <property type="match status" value="1"/>
</dbReference>
<dbReference type="Gene3D" id="1.20.200.10">
    <property type="entry name" value="Fumarase/aspartase (Central domain)"/>
    <property type="match status" value="1"/>
</dbReference>
<dbReference type="SUPFAM" id="SSF48557">
    <property type="entry name" value="L-aspartase-like"/>
    <property type="match status" value="1"/>
</dbReference>
<evidence type="ECO:0000313" key="4">
    <source>
        <dbReference type="EMBL" id="KRM01415.1"/>
    </source>
</evidence>